<dbReference type="InterPro" id="IPR036188">
    <property type="entry name" value="FAD/NAD-bd_sf"/>
</dbReference>
<keyword evidence="1" id="KW-0560">Oxidoreductase</keyword>
<evidence type="ECO:0000313" key="4">
    <source>
        <dbReference type="EMBL" id="MBL0423353.1"/>
    </source>
</evidence>
<dbReference type="PRINTS" id="PR00420">
    <property type="entry name" value="RNGMNOXGNASE"/>
</dbReference>
<dbReference type="PANTHER" id="PTHR13789">
    <property type="entry name" value="MONOOXYGENASE"/>
    <property type="match status" value="1"/>
</dbReference>
<dbReference type="EMBL" id="JAEQNA010000014">
    <property type="protein sequence ID" value="MBL0423353.1"/>
    <property type="molecule type" value="Genomic_DNA"/>
</dbReference>
<evidence type="ECO:0000259" key="3">
    <source>
        <dbReference type="Pfam" id="PF01494"/>
    </source>
</evidence>
<dbReference type="NCBIfam" id="NF005313">
    <property type="entry name" value="PRK06847.1"/>
    <property type="match status" value="1"/>
</dbReference>
<dbReference type="InterPro" id="IPR002938">
    <property type="entry name" value="FAD-bd"/>
</dbReference>
<evidence type="ECO:0000256" key="1">
    <source>
        <dbReference type="ARBA" id="ARBA00023002"/>
    </source>
</evidence>
<dbReference type="SUPFAM" id="SSF51905">
    <property type="entry name" value="FAD/NAD(P)-binding domain"/>
    <property type="match status" value="1"/>
</dbReference>
<reference evidence="4" key="1">
    <citation type="submission" date="2021-01" db="EMBL/GenBank/DDBJ databases">
        <title>Ramlibacter sp. strain AW1 16S ribosomal RNA gene Genome sequencing and assembly.</title>
        <authorList>
            <person name="Kang M."/>
        </authorList>
    </citation>
    <scope>NUCLEOTIDE SEQUENCE</scope>
    <source>
        <strain evidence="4">AW1</strain>
    </source>
</reference>
<dbReference type="GO" id="GO:0004497">
    <property type="term" value="F:monooxygenase activity"/>
    <property type="evidence" value="ECO:0007669"/>
    <property type="project" value="UniProtKB-KW"/>
</dbReference>
<comment type="caution">
    <text evidence="4">The sequence shown here is derived from an EMBL/GenBank/DDBJ whole genome shotgun (WGS) entry which is preliminary data.</text>
</comment>
<dbReference type="GO" id="GO:0071949">
    <property type="term" value="F:FAD binding"/>
    <property type="evidence" value="ECO:0007669"/>
    <property type="project" value="InterPro"/>
</dbReference>
<gene>
    <name evidence="4" type="ORF">JI739_23655</name>
</gene>
<protein>
    <submittedName>
        <fullName evidence="4">FAD-dependent oxidoreductase</fullName>
    </submittedName>
</protein>
<sequence length="374" mass="40171">MKTPLKALIVGGGIGGMSTAITLRRLGHEVDLIDLDPNWRVYGAGITITGATLRAFKSLGVLGEVMATAYTGSGIQVCDTAGHPLTVLPTPQVADADVPGTGGIMRPVLHRILSERTRAVGTHVRLGLTVDQLVPQGPGVSVRLADGSEGHYDLVVGADGVFSRVRELLFPDAPRPRYTGQCVWRIVAPRPPEIDRRHFFLGGPVKVGLTPVSREQMYMFLLETTPRRPVLPDAVLPSELARLLQGYGGILAELRGSLGPQSNIVLRPLEGFLLPAPWHRDACVLIGDAAHPTTPQLASGAGMAVEDALVLGDELAYADDVPQALAGFMRRRYERCRLVVENSLEIGRREQARAPIAAQTDIVEESLRALAQPI</sequence>
<dbReference type="AlphaFoldDB" id="A0A937D8S3"/>
<organism evidence="4 5">
    <name type="scientific">Ramlibacter aurantiacus</name>
    <dbReference type="NCBI Taxonomy" id="2801330"/>
    <lineage>
        <taxon>Bacteria</taxon>
        <taxon>Pseudomonadati</taxon>
        <taxon>Pseudomonadota</taxon>
        <taxon>Betaproteobacteria</taxon>
        <taxon>Burkholderiales</taxon>
        <taxon>Comamonadaceae</taxon>
        <taxon>Ramlibacter</taxon>
    </lineage>
</organism>
<dbReference type="Pfam" id="PF01494">
    <property type="entry name" value="FAD_binding_3"/>
    <property type="match status" value="1"/>
</dbReference>
<dbReference type="PANTHER" id="PTHR13789:SF309">
    <property type="entry name" value="PUTATIVE (AFU_ORTHOLOGUE AFUA_6G14510)-RELATED"/>
    <property type="match status" value="1"/>
</dbReference>
<keyword evidence="5" id="KW-1185">Reference proteome</keyword>
<dbReference type="RefSeq" id="WP_201686492.1">
    <property type="nucleotide sequence ID" value="NZ_JAEQNA010000014.1"/>
</dbReference>
<evidence type="ECO:0000256" key="2">
    <source>
        <dbReference type="ARBA" id="ARBA00023033"/>
    </source>
</evidence>
<feature type="domain" description="FAD-binding" evidence="3">
    <location>
        <begin position="6"/>
        <end position="318"/>
    </location>
</feature>
<dbReference type="InterPro" id="IPR050493">
    <property type="entry name" value="FAD-dep_Monooxygenase_BioMet"/>
</dbReference>
<accession>A0A937D8S3</accession>
<name>A0A937D8S3_9BURK</name>
<dbReference type="Gene3D" id="3.50.50.60">
    <property type="entry name" value="FAD/NAD(P)-binding domain"/>
    <property type="match status" value="1"/>
</dbReference>
<evidence type="ECO:0000313" key="5">
    <source>
        <dbReference type="Proteomes" id="UP000613011"/>
    </source>
</evidence>
<keyword evidence="2" id="KW-0503">Monooxygenase</keyword>
<dbReference type="Proteomes" id="UP000613011">
    <property type="component" value="Unassembled WGS sequence"/>
</dbReference>
<proteinExistence type="predicted"/>